<gene>
    <name evidence="4" type="ORF">LCOR_02140.1</name>
</gene>
<dbReference type="PROSITE" id="PS50238">
    <property type="entry name" value="RHOGAP"/>
    <property type="match status" value="1"/>
</dbReference>
<dbReference type="Gene3D" id="1.10.555.10">
    <property type="entry name" value="Rho GTPase activation protein"/>
    <property type="match status" value="1"/>
</dbReference>
<dbReference type="InterPro" id="IPR051025">
    <property type="entry name" value="RhoGAP"/>
</dbReference>
<organism evidence="4 5">
    <name type="scientific">Lichtheimia corymbifera JMRC:FSU:9682</name>
    <dbReference type="NCBI Taxonomy" id="1263082"/>
    <lineage>
        <taxon>Eukaryota</taxon>
        <taxon>Fungi</taxon>
        <taxon>Fungi incertae sedis</taxon>
        <taxon>Mucoromycota</taxon>
        <taxon>Mucoromycotina</taxon>
        <taxon>Mucoromycetes</taxon>
        <taxon>Mucorales</taxon>
        <taxon>Lichtheimiaceae</taxon>
        <taxon>Lichtheimia</taxon>
    </lineage>
</organism>
<dbReference type="SUPFAM" id="SSF48350">
    <property type="entry name" value="GTPase activation domain, GAP"/>
    <property type="match status" value="1"/>
</dbReference>
<feature type="compositionally biased region" description="Basic residues" evidence="2">
    <location>
        <begin position="388"/>
        <end position="397"/>
    </location>
</feature>
<evidence type="ECO:0000256" key="2">
    <source>
        <dbReference type="SAM" id="MobiDB-lite"/>
    </source>
</evidence>
<dbReference type="GO" id="GO:0005096">
    <property type="term" value="F:GTPase activator activity"/>
    <property type="evidence" value="ECO:0007669"/>
    <property type="project" value="UniProtKB-KW"/>
</dbReference>
<dbReference type="AlphaFoldDB" id="A0A068RJU0"/>
<evidence type="ECO:0000256" key="1">
    <source>
        <dbReference type="ARBA" id="ARBA00022468"/>
    </source>
</evidence>
<feature type="domain" description="Rho-GAP" evidence="3">
    <location>
        <begin position="56"/>
        <end position="253"/>
    </location>
</feature>
<dbReference type="EMBL" id="CBTN010000006">
    <property type="protein sequence ID" value="CDH50428.1"/>
    <property type="molecule type" value="Genomic_DNA"/>
</dbReference>
<dbReference type="PANTHER" id="PTHR15228">
    <property type="entry name" value="SPERMATHECAL PHYSIOLOGY VARIANT"/>
    <property type="match status" value="1"/>
</dbReference>
<dbReference type="Proteomes" id="UP000027586">
    <property type="component" value="Unassembled WGS sequence"/>
</dbReference>
<dbReference type="Pfam" id="PF00620">
    <property type="entry name" value="RhoGAP"/>
    <property type="match status" value="1"/>
</dbReference>
<keyword evidence="5" id="KW-1185">Reference proteome</keyword>
<dbReference type="VEuPathDB" id="FungiDB:LCOR_02140.1"/>
<keyword evidence="1" id="KW-0343">GTPase activation</keyword>
<feature type="compositionally biased region" description="Low complexity" evidence="2">
    <location>
        <begin position="329"/>
        <end position="345"/>
    </location>
</feature>
<evidence type="ECO:0000313" key="5">
    <source>
        <dbReference type="Proteomes" id="UP000027586"/>
    </source>
</evidence>
<feature type="compositionally biased region" description="Basic and acidic residues" evidence="2">
    <location>
        <begin position="398"/>
        <end position="409"/>
    </location>
</feature>
<name>A0A068RJU0_9FUNG</name>
<feature type="region of interest" description="Disordered" evidence="2">
    <location>
        <begin position="259"/>
        <end position="409"/>
    </location>
</feature>
<dbReference type="SMART" id="SM00324">
    <property type="entry name" value="RhoGAP"/>
    <property type="match status" value="1"/>
</dbReference>
<evidence type="ECO:0000313" key="4">
    <source>
        <dbReference type="EMBL" id="CDH50428.1"/>
    </source>
</evidence>
<proteinExistence type="predicted"/>
<evidence type="ECO:0000259" key="3">
    <source>
        <dbReference type="PROSITE" id="PS50238"/>
    </source>
</evidence>
<dbReference type="PANTHER" id="PTHR15228:SF25">
    <property type="entry name" value="F-BAR DOMAIN-CONTAINING PROTEIN"/>
    <property type="match status" value="1"/>
</dbReference>
<sequence length="409" mass="45902">MDIPIAPSPTQNAQIRAWWKRVTKINNGLPTDSDLKAADEGVFGLPLSESILYAHSTISYMDPSSGALCYGVIPTIVAKCGSFLKSKALATEGIFRMSGSIRRIADLQCIFNTPEDYGAKFEWEHGKYTVHDAANVMRRFLNHLPEPVIPLDYYRPFKEAYEDEYDTSIAKIEAFQNLIDCLPLVHQYLLMYIMDMLGLFANAEEKTRMSISSLAAVFAPGILSHPDDEYRPGGYKESQSVLEFLIRNHDQFTAPRSCIPAGQSLIPRSSPANIPASLRRKPSTASSKESRQRKGSMDKSFTSSVPQLPSSLPQQQQHSLLQQKHHMISSPSLSKPSRRPSLPFSQTMISLPDHDGTTPLLKRSNTMPLKRVNNKNTEQGLPAPMKKSAGRWKSIRRVQHDKEPRLYSR</sequence>
<feature type="compositionally biased region" description="Low complexity" evidence="2">
    <location>
        <begin position="303"/>
        <end position="322"/>
    </location>
</feature>
<dbReference type="GO" id="GO:0060237">
    <property type="term" value="P:regulation of fungal-type cell wall organization"/>
    <property type="evidence" value="ECO:0007669"/>
    <property type="project" value="TreeGrafter"/>
</dbReference>
<accession>A0A068RJU0</accession>
<dbReference type="InterPro" id="IPR000198">
    <property type="entry name" value="RhoGAP_dom"/>
</dbReference>
<dbReference type="InterPro" id="IPR008936">
    <property type="entry name" value="Rho_GTPase_activation_prot"/>
</dbReference>
<protein>
    <submittedName>
        <fullName evidence="4">Rho gtpase activator</fullName>
    </submittedName>
</protein>
<reference evidence="4" key="1">
    <citation type="submission" date="2013-08" db="EMBL/GenBank/DDBJ databases">
        <title>Gene expansion shapes genome architecture in the human pathogen Lichtheimia corymbifera: an evolutionary genomics analysis in the ancient terrestrial Mucorales (Mucoromycotina).</title>
        <authorList>
            <person name="Schwartze V.U."/>
            <person name="Winter S."/>
            <person name="Shelest E."/>
            <person name="Marcet-Houben M."/>
            <person name="Horn F."/>
            <person name="Wehner S."/>
            <person name="Hoffmann K."/>
            <person name="Riege K."/>
            <person name="Sammeth M."/>
            <person name="Nowrousian M."/>
            <person name="Valiante V."/>
            <person name="Linde J."/>
            <person name="Jacobsen I.D."/>
            <person name="Marz M."/>
            <person name="Brakhage A.A."/>
            <person name="Gabaldon T."/>
            <person name="Bocker S."/>
            <person name="Voigt K."/>
        </authorList>
    </citation>
    <scope>NUCLEOTIDE SEQUENCE [LARGE SCALE GENOMIC DNA]</scope>
    <source>
        <strain evidence="4">FSU 9682</strain>
    </source>
</reference>
<dbReference type="STRING" id="1263082.A0A068RJU0"/>
<dbReference type="OrthoDB" id="3196451at2759"/>
<comment type="caution">
    <text evidence="4">The sequence shown here is derived from an EMBL/GenBank/DDBJ whole genome shotgun (WGS) entry which is preliminary data.</text>
</comment>
<dbReference type="GO" id="GO:0007165">
    <property type="term" value="P:signal transduction"/>
    <property type="evidence" value="ECO:0007669"/>
    <property type="project" value="InterPro"/>
</dbReference>
<feature type="compositionally biased region" description="Basic and acidic residues" evidence="2">
    <location>
        <begin position="288"/>
        <end position="297"/>
    </location>
</feature>
<dbReference type="GO" id="GO:0005938">
    <property type="term" value="C:cell cortex"/>
    <property type="evidence" value="ECO:0007669"/>
    <property type="project" value="TreeGrafter"/>
</dbReference>